<keyword evidence="3" id="KW-1185">Reference proteome</keyword>
<evidence type="ECO:0000313" key="2">
    <source>
        <dbReference type="EMBL" id="WAQ88813.1"/>
    </source>
</evidence>
<name>A0ABY7CWT9_9BASI</name>
<feature type="region of interest" description="Disordered" evidence="1">
    <location>
        <begin position="1"/>
        <end position="77"/>
    </location>
</feature>
<dbReference type="EMBL" id="CP110430">
    <property type="protein sequence ID" value="WAQ88813.1"/>
    <property type="molecule type" value="Genomic_DNA"/>
</dbReference>
<dbReference type="Proteomes" id="UP001164743">
    <property type="component" value="Chromosome 10A"/>
</dbReference>
<reference evidence="2" key="1">
    <citation type="submission" date="2022-10" db="EMBL/GenBank/DDBJ databases">
        <title>Puccinia triticina Genome sequencing and assembly.</title>
        <authorList>
            <person name="Li C."/>
        </authorList>
    </citation>
    <scope>NUCLEOTIDE SEQUENCE</scope>
    <source>
        <strain evidence="2">Pt15</strain>
    </source>
</reference>
<protein>
    <submittedName>
        <fullName evidence="2">Uncharacterized protein</fullName>
    </submittedName>
</protein>
<evidence type="ECO:0000256" key="1">
    <source>
        <dbReference type="SAM" id="MobiDB-lite"/>
    </source>
</evidence>
<dbReference type="RefSeq" id="XP_053024368.1">
    <property type="nucleotide sequence ID" value="XM_053160389.1"/>
</dbReference>
<dbReference type="GeneID" id="77801284"/>
<sequence length="77" mass="8313">MEAEESPVHSPAHHTSPPAEHTSTPSAPKIKNALQQERSGDTRKPPAEIYGALDPAGRQHTLPERTEEGSQIPASLR</sequence>
<organism evidence="2 3">
    <name type="scientific">Puccinia triticina</name>
    <dbReference type="NCBI Taxonomy" id="208348"/>
    <lineage>
        <taxon>Eukaryota</taxon>
        <taxon>Fungi</taxon>
        <taxon>Dikarya</taxon>
        <taxon>Basidiomycota</taxon>
        <taxon>Pucciniomycotina</taxon>
        <taxon>Pucciniomycetes</taxon>
        <taxon>Pucciniales</taxon>
        <taxon>Pucciniaceae</taxon>
        <taxon>Puccinia</taxon>
    </lineage>
</organism>
<gene>
    <name evidence="2" type="ORF">PtA15_10A233</name>
</gene>
<evidence type="ECO:0000313" key="3">
    <source>
        <dbReference type="Proteomes" id="UP001164743"/>
    </source>
</evidence>
<accession>A0ABY7CWT9</accession>
<proteinExistence type="predicted"/>